<keyword evidence="2" id="KW-1185">Reference proteome</keyword>
<proteinExistence type="predicted"/>
<dbReference type="Proteomes" id="UP000270094">
    <property type="component" value="Unassembled WGS sequence"/>
</dbReference>
<sequence length="93" mass="10721">MRPRDAEDDWHEFLLDIGSGQTNNDEGRVELQNNILSEGNIVTDDPNEMKGFYERAILAPKNINVNKLNNEAMQRLRIIEQKQKSPARIDSKI</sequence>
<dbReference type="EMBL" id="UYYB01001492">
    <property type="protein sequence ID" value="VDM65827.1"/>
    <property type="molecule type" value="Genomic_DNA"/>
</dbReference>
<dbReference type="AlphaFoldDB" id="A0A3P7IMU3"/>
<evidence type="ECO:0000313" key="1">
    <source>
        <dbReference type="EMBL" id="VDM65827.1"/>
    </source>
</evidence>
<reference evidence="1 2" key="1">
    <citation type="submission" date="2018-11" db="EMBL/GenBank/DDBJ databases">
        <authorList>
            <consortium name="Pathogen Informatics"/>
        </authorList>
    </citation>
    <scope>NUCLEOTIDE SEQUENCE [LARGE SCALE GENOMIC DNA]</scope>
</reference>
<name>A0A3P7IMU3_STRVU</name>
<evidence type="ECO:0000313" key="2">
    <source>
        <dbReference type="Proteomes" id="UP000270094"/>
    </source>
</evidence>
<gene>
    <name evidence="1" type="ORF">SVUK_LOCUS825</name>
</gene>
<accession>A0A3P7IMU3</accession>
<dbReference type="OrthoDB" id="5869574at2759"/>
<protein>
    <submittedName>
        <fullName evidence="1">Uncharacterized protein</fullName>
    </submittedName>
</protein>
<organism evidence="1 2">
    <name type="scientific">Strongylus vulgaris</name>
    <name type="common">Blood worm</name>
    <dbReference type="NCBI Taxonomy" id="40348"/>
    <lineage>
        <taxon>Eukaryota</taxon>
        <taxon>Metazoa</taxon>
        <taxon>Ecdysozoa</taxon>
        <taxon>Nematoda</taxon>
        <taxon>Chromadorea</taxon>
        <taxon>Rhabditida</taxon>
        <taxon>Rhabditina</taxon>
        <taxon>Rhabditomorpha</taxon>
        <taxon>Strongyloidea</taxon>
        <taxon>Strongylidae</taxon>
        <taxon>Strongylus</taxon>
    </lineage>
</organism>